<dbReference type="InterPro" id="IPR015946">
    <property type="entry name" value="KH_dom-like_a/b"/>
</dbReference>
<dbReference type="SUPFAM" id="SSF82784">
    <property type="entry name" value="OsmC-like"/>
    <property type="match status" value="1"/>
</dbReference>
<dbReference type="Gene3D" id="3.30.300.20">
    <property type="match status" value="1"/>
</dbReference>
<evidence type="ECO:0000313" key="2">
    <source>
        <dbReference type="Proteomes" id="UP000254209"/>
    </source>
</evidence>
<dbReference type="InterPro" id="IPR036102">
    <property type="entry name" value="OsmC/Ohrsf"/>
</dbReference>
<dbReference type="PANTHER" id="PTHR34352">
    <property type="entry name" value="PROTEIN YHFA"/>
    <property type="match status" value="1"/>
</dbReference>
<dbReference type="InterPro" id="IPR003718">
    <property type="entry name" value="OsmC/Ohr_fam"/>
</dbReference>
<proteinExistence type="predicted"/>
<dbReference type="AlphaFoldDB" id="A0A376BL21"/>
<dbReference type="Proteomes" id="UP000254209">
    <property type="component" value="Unassembled WGS sequence"/>
</dbReference>
<sequence>MKITSQWLDGRCFVASNERGHSVVMDGTSPDEGLKRAPSPMELLLMGVAGCSSIDVVDIAKKQRQDVVDCIATVEAERTDSVPRVFTKIHIHFKVIGRGLQADSIGKAVQLSAEKYCSASIMLGKAAEVSHSFEIAEA</sequence>
<organism evidence="1 2">
    <name type="scientific">Alysiella crassa</name>
    <dbReference type="NCBI Taxonomy" id="153491"/>
    <lineage>
        <taxon>Bacteria</taxon>
        <taxon>Pseudomonadati</taxon>
        <taxon>Pseudomonadota</taxon>
        <taxon>Betaproteobacteria</taxon>
        <taxon>Neisseriales</taxon>
        <taxon>Neisseriaceae</taxon>
        <taxon>Alysiella</taxon>
    </lineage>
</organism>
<name>A0A376BL21_9NEIS</name>
<evidence type="ECO:0000313" key="1">
    <source>
        <dbReference type="EMBL" id="SSY70338.1"/>
    </source>
</evidence>
<dbReference type="Gene3D" id="2.20.25.10">
    <property type="match status" value="1"/>
</dbReference>
<reference evidence="1 2" key="1">
    <citation type="submission" date="2018-06" db="EMBL/GenBank/DDBJ databases">
        <authorList>
            <consortium name="Pathogen Informatics"/>
            <person name="Doyle S."/>
        </authorList>
    </citation>
    <scope>NUCLEOTIDE SEQUENCE [LARGE SCALE GENOMIC DNA]</scope>
    <source>
        <strain evidence="1 2">NCTC10283</strain>
    </source>
</reference>
<dbReference type="NCBIfam" id="NF008009">
    <property type="entry name" value="PRK10738.1"/>
    <property type="match status" value="1"/>
</dbReference>
<dbReference type="RefSeq" id="WP_034294523.1">
    <property type="nucleotide sequence ID" value="NZ_CP091519.2"/>
</dbReference>
<gene>
    <name evidence="1" type="primary">yhfA</name>
    <name evidence="1" type="ORF">NCTC10283_00425</name>
</gene>
<dbReference type="Pfam" id="PF02566">
    <property type="entry name" value="OsmC"/>
    <property type="match status" value="1"/>
</dbReference>
<accession>A0A376BL21</accession>
<protein>
    <submittedName>
        <fullName evidence="1">OsmC-like protein</fullName>
    </submittedName>
</protein>
<dbReference type="STRING" id="1120980.GCA_000745955_02035"/>
<dbReference type="EMBL" id="UFSO01000002">
    <property type="protein sequence ID" value="SSY70338.1"/>
    <property type="molecule type" value="Genomic_DNA"/>
</dbReference>
<dbReference type="PANTHER" id="PTHR34352:SF1">
    <property type="entry name" value="PROTEIN YHFA"/>
    <property type="match status" value="1"/>
</dbReference>
<keyword evidence="2" id="KW-1185">Reference proteome</keyword>
<dbReference type="OrthoDB" id="9804010at2"/>